<keyword evidence="1" id="KW-0812">Transmembrane</keyword>
<sequence>MKEVKYKETQTMYWFVSLFVLITAFIVLATYFKWGNRPIVSWLYAIPLVIINCLPIVAFYNMTITINTEVASVTFGIGLIKRQIPVDDLDLSTAEIVHLPWYAGIGYRISRKGTFFNTKPGPALLIKTKNRNTEFFVGSKHGKKIIAILEDIQKQANLKA</sequence>
<organism evidence="2 3">
    <name type="scientific">Dokdonia ponticola</name>
    <dbReference type="NCBI Taxonomy" id="2041041"/>
    <lineage>
        <taxon>Bacteria</taxon>
        <taxon>Pseudomonadati</taxon>
        <taxon>Bacteroidota</taxon>
        <taxon>Flavobacteriia</taxon>
        <taxon>Flavobacteriales</taxon>
        <taxon>Flavobacteriaceae</taxon>
        <taxon>Dokdonia</taxon>
    </lineage>
</organism>
<keyword evidence="3" id="KW-1185">Reference proteome</keyword>
<gene>
    <name evidence="2" type="ORF">ACFO3O_09750</name>
</gene>
<dbReference type="RefSeq" id="WP_379978415.1">
    <property type="nucleotide sequence ID" value="NZ_JBHSFV010000005.1"/>
</dbReference>
<feature type="transmembrane region" description="Helical" evidence="1">
    <location>
        <begin position="39"/>
        <end position="60"/>
    </location>
</feature>
<evidence type="ECO:0000313" key="3">
    <source>
        <dbReference type="Proteomes" id="UP001596043"/>
    </source>
</evidence>
<evidence type="ECO:0000256" key="1">
    <source>
        <dbReference type="SAM" id="Phobius"/>
    </source>
</evidence>
<dbReference type="Proteomes" id="UP001596043">
    <property type="component" value="Unassembled WGS sequence"/>
</dbReference>
<reference evidence="3" key="1">
    <citation type="journal article" date="2019" name="Int. J. Syst. Evol. Microbiol.">
        <title>The Global Catalogue of Microorganisms (GCM) 10K type strain sequencing project: providing services to taxonomists for standard genome sequencing and annotation.</title>
        <authorList>
            <consortium name="The Broad Institute Genomics Platform"/>
            <consortium name="The Broad Institute Genome Sequencing Center for Infectious Disease"/>
            <person name="Wu L."/>
            <person name="Ma J."/>
        </authorList>
    </citation>
    <scope>NUCLEOTIDE SEQUENCE [LARGE SCALE GENOMIC DNA]</scope>
    <source>
        <strain evidence="3">YJ-61-S</strain>
    </source>
</reference>
<feature type="transmembrane region" description="Helical" evidence="1">
    <location>
        <begin position="12"/>
        <end position="33"/>
    </location>
</feature>
<keyword evidence="1" id="KW-1133">Transmembrane helix</keyword>
<comment type="caution">
    <text evidence="2">The sequence shown here is derived from an EMBL/GenBank/DDBJ whole genome shotgun (WGS) entry which is preliminary data.</text>
</comment>
<accession>A0ABV9HYS8</accession>
<keyword evidence="1" id="KW-0472">Membrane</keyword>
<proteinExistence type="predicted"/>
<protein>
    <recommendedName>
        <fullName evidence="4">Bacterial Pleckstrin homology domain-containing protein</fullName>
    </recommendedName>
</protein>
<evidence type="ECO:0000313" key="2">
    <source>
        <dbReference type="EMBL" id="MFC4634190.1"/>
    </source>
</evidence>
<name>A0ABV9HYS8_9FLAO</name>
<evidence type="ECO:0008006" key="4">
    <source>
        <dbReference type="Google" id="ProtNLM"/>
    </source>
</evidence>
<dbReference type="EMBL" id="JBHSFV010000005">
    <property type="protein sequence ID" value="MFC4634190.1"/>
    <property type="molecule type" value="Genomic_DNA"/>
</dbReference>